<proteinExistence type="predicted"/>
<evidence type="ECO:0000313" key="1">
    <source>
        <dbReference type="EMBL" id="KEZ17139.1"/>
    </source>
</evidence>
<comment type="caution">
    <text evidence="1">The sequence shown here is derived from an EMBL/GenBank/DDBJ whole genome shotgun (WGS) entry which is preliminary data.</text>
</comment>
<protein>
    <submittedName>
        <fullName evidence="1">Uncharacterized protein</fullName>
    </submittedName>
</protein>
<sequence length="59" mass="6583">MFFVGEPVYSIGLLGASGQSAAEAEAMRLITIERRILRIEMALRRAGIEVENVEMPHDH</sequence>
<accession>A0A084EGP7</accession>
<evidence type="ECO:0000313" key="2">
    <source>
        <dbReference type="Proteomes" id="UP000028534"/>
    </source>
</evidence>
<dbReference type="PATRIC" id="fig|13690.10.peg.3725"/>
<dbReference type="Proteomes" id="UP000028534">
    <property type="component" value="Unassembled WGS sequence"/>
</dbReference>
<organism evidence="1 2">
    <name type="scientific">Sphingobium yanoikuyae</name>
    <name type="common">Sphingomonas yanoikuyae</name>
    <dbReference type="NCBI Taxonomy" id="13690"/>
    <lineage>
        <taxon>Bacteria</taxon>
        <taxon>Pseudomonadati</taxon>
        <taxon>Pseudomonadota</taxon>
        <taxon>Alphaproteobacteria</taxon>
        <taxon>Sphingomonadales</taxon>
        <taxon>Sphingomonadaceae</taxon>
        <taxon>Sphingobium</taxon>
    </lineage>
</organism>
<reference evidence="1 2" key="1">
    <citation type="submission" date="2014-03" db="EMBL/GenBank/DDBJ databases">
        <title>Genome sequence of Sphingobium yanoikuyae B1.</title>
        <authorList>
            <person name="Gan H.M."/>
            <person name="Gan H.Y."/>
            <person name="Savka M.A."/>
        </authorList>
    </citation>
    <scope>NUCLEOTIDE SEQUENCE [LARGE SCALE GENOMIC DNA]</scope>
    <source>
        <strain evidence="1 2">B1</strain>
    </source>
</reference>
<name>A0A084EGP7_SPHYA</name>
<gene>
    <name evidence="1" type="ORF">CP98_03637</name>
</gene>
<dbReference type="AlphaFoldDB" id="A0A084EGP7"/>
<dbReference type="EMBL" id="JGVR01000024">
    <property type="protein sequence ID" value="KEZ17139.1"/>
    <property type="molecule type" value="Genomic_DNA"/>
</dbReference>